<dbReference type="GO" id="GO:0005634">
    <property type="term" value="C:nucleus"/>
    <property type="evidence" value="ECO:0007669"/>
    <property type="project" value="TreeGrafter"/>
</dbReference>
<feature type="compositionally biased region" description="Low complexity" evidence="1">
    <location>
        <begin position="305"/>
        <end position="330"/>
    </location>
</feature>
<dbReference type="GO" id="GO:0043161">
    <property type="term" value="P:proteasome-mediated ubiquitin-dependent protein catabolic process"/>
    <property type="evidence" value="ECO:0007669"/>
    <property type="project" value="TreeGrafter"/>
</dbReference>
<dbReference type="GO" id="GO:0043130">
    <property type="term" value="F:ubiquitin binding"/>
    <property type="evidence" value="ECO:0007669"/>
    <property type="project" value="TreeGrafter"/>
</dbReference>
<feature type="compositionally biased region" description="Polar residues" evidence="1">
    <location>
        <begin position="291"/>
        <end position="304"/>
    </location>
</feature>
<dbReference type="Pfam" id="PF14555">
    <property type="entry name" value="UBA_4"/>
    <property type="match status" value="1"/>
</dbReference>
<dbReference type="Gene3D" id="3.40.30.10">
    <property type="entry name" value="Glutaredoxin"/>
    <property type="match status" value="1"/>
</dbReference>
<dbReference type="InterPro" id="IPR009060">
    <property type="entry name" value="UBA-like_sf"/>
</dbReference>
<dbReference type="InterPro" id="IPR006577">
    <property type="entry name" value="UAS"/>
</dbReference>
<dbReference type="SUPFAM" id="SSF52833">
    <property type="entry name" value="Thioredoxin-like"/>
    <property type="match status" value="1"/>
</dbReference>
<dbReference type="VEuPathDB" id="VectorBase:ACHR005451"/>
<feature type="region of interest" description="Disordered" evidence="1">
    <location>
        <begin position="290"/>
        <end position="452"/>
    </location>
</feature>
<dbReference type="SUPFAM" id="SSF46934">
    <property type="entry name" value="UBA-like"/>
    <property type="match status" value="1"/>
</dbReference>
<reference evidence="4" key="1">
    <citation type="submission" date="2013-03" db="EMBL/GenBank/DDBJ databases">
        <title>The Genome Sequence of Anopheles christyi ACHKN1017.</title>
        <authorList>
            <consortium name="The Broad Institute Genomics Platform"/>
            <person name="Neafsey D.E."/>
            <person name="Besansky N."/>
            <person name="Walker B."/>
            <person name="Young S.K."/>
            <person name="Zeng Q."/>
            <person name="Gargeya S."/>
            <person name="Fitzgerald M."/>
            <person name="Haas B."/>
            <person name="Abouelleil A."/>
            <person name="Allen A.W."/>
            <person name="Alvarado L."/>
            <person name="Arachchi H.M."/>
            <person name="Berlin A.M."/>
            <person name="Chapman S.B."/>
            <person name="Gainer-Dewar J."/>
            <person name="Goldberg J."/>
            <person name="Griggs A."/>
            <person name="Gujja S."/>
            <person name="Hansen M."/>
            <person name="Howarth C."/>
            <person name="Imamovic A."/>
            <person name="Ireland A."/>
            <person name="Larimer J."/>
            <person name="McCowan C."/>
            <person name="Murphy C."/>
            <person name="Pearson M."/>
            <person name="Poon T.W."/>
            <person name="Priest M."/>
            <person name="Roberts A."/>
            <person name="Saif S."/>
            <person name="Shea T."/>
            <person name="Sisk P."/>
            <person name="Sykes S."/>
            <person name="Wortman J."/>
            <person name="Nusbaum C."/>
            <person name="Birren B."/>
        </authorList>
    </citation>
    <scope>NUCLEOTIDE SEQUENCE [LARGE SCALE GENOMIC DNA]</scope>
    <source>
        <strain evidence="4">ACHKN1017</strain>
    </source>
</reference>
<feature type="domain" description="UAS" evidence="2">
    <location>
        <begin position="143"/>
        <end position="263"/>
    </location>
</feature>
<dbReference type="InterPro" id="IPR036249">
    <property type="entry name" value="Thioredoxin-like_sf"/>
</dbReference>
<dbReference type="Gene3D" id="1.10.8.10">
    <property type="entry name" value="DNA helicase RuvA subunit, C-terminal domain"/>
    <property type="match status" value="1"/>
</dbReference>
<dbReference type="EnsemblMetazoa" id="ACHR005451-RA">
    <property type="protein sequence ID" value="ACHR005451-PA"/>
    <property type="gene ID" value="ACHR005451"/>
</dbReference>
<feature type="compositionally biased region" description="Low complexity" evidence="1">
    <location>
        <begin position="436"/>
        <end position="451"/>
    </location>
</feature>
<evidence type="ECO:0000313" key="4">
    <source>
        <dbReference type="Proteomes" id="UP000075881"/>
    </source>
</evidence>
<feature type="region of interest" description="Disordered" evidence="1">
    <location>
        <begin position="53"/>
        <end position="73"/>
    </location>
</feature>
<dbReference type="SMART" id="SM00594">
    <property type="entry name" value="UAS"/>
    <property type="match status" value="1"/>
</dbReference>
<dbReference type="PANTHER" id="PTHR23322:SF6">
    <property type="entry name" value="UBX DOMAIN-CONTAINING PROTEIN 7"/>
    <property type="match status" value="1"/>
</dbReference>
<evidence type="ECO:0000259" key="2">
    <source>
        <dbReference type="SMART" id="SM00594"/>
    </source>
</evidence>
<name>A0A182K3W6_9DIPT</name>
<dbReference type="AlphaFoldDB" id="A0A182K3W6"/>
<dbReference type="Pfam" id="PF13899">
    <property type="entry name" value="Thioredoxin_7"/>
    <property type="match status" value="1"/>
</dbReference>
<dbReference type="CDD" id="cd02958">
    <property type="entry name" value="UAS"/>
    <property type="match status" value="1"/>
</dbReference>
<feature type="compositionally biased region" description="Polar residues" evidence="1">
    <location>
        <begin position="364"/>
        <end position="373"/>
    </location>
</feature>
<accession>A0A182K3W6</accession>
<feature type="compositionally biased region" description="Polar residues" evidence="1">
    <location>
        <begin position="397"/>
        <end position="406"/>
    </location>
</feature>
<feature type="compositionally biased region" description="Basic and acidic residues" evidence="1">
    <location>
        <begin position="408"/>
        <end position="424"/>
    </location>
</feature>
<keyword evidence="4" id="KW-1185">Reference proteome</keyword>
<dbReference type="PANTHER" id="PTHR23322">
    <property type="entry name" value="FAS-ASSOCIATED PROTEIN"/>
    <property type="match status" value="1"/>
</dbReference>
<dbReference type="STRING" id="43041.A0A182K3W6"/>
<feature type="compositionally biased region" description="Low complexity" evidence="1">
    <location>
        <begin position="378"/>
        <end position="388"/>
    </location>
</feature>
<reference evidence="3" key="2">
    <citation type="submission" date="2020-05" db="UniProtKB">
        <authorList>
            <consortium name="EnsemblMetazoa"/>
        </authorList>
    </citation>
    <scope>IDENTIFICATION</scope>
    <source>
        <strain evidence="3">ACHKN1017</strain>
    </source>
</reference>
<dbReference type="InterPro" id="IPR050730">
    <property type="entry name" value="UBX_domain-protein"/>
</dbReference>
<sequence length="537" mass="58979">MASKENIKALVEITGLKEGQATNLLTAYNGNLEGAINAFYENPEGILNPEPAVVIDDDDDSGSGPSSAPSRAAIVDDDNVRAPIPRKTEILLPQIEMNRARIGKRRAAVITEVPFRNFELEGRIQEQMLMQQDQGPSAKKVTRLEALFMPPFDILFSGGFDQAQRHGNSVDRWLLVNLQDDLNFSCQTLNRDLWSDAQLKDFMRHHLVFWQQSNKTTDGAKFKTFYKVRSEPYIGMIDPRTGEEVRNLSGNDLSPARFLETLKAFLVENKSPHGKEINVSRAYQLGMAGGPSTSANGGSSKSVTQYGAGSSGQGSSMKAQQSSSSAAGSSKNRWVTVIDDDEDDFQEITDSESDSEENDRPRPTGSNSSSSKVGTDVPKPASSAPSSPNKKKEAPETGQTKSTNASAKGKEEPVQHPWEKEDSAGYRSTAVEDETPSPALSSDSESSLTPDQKTRILLKMPGDVTERLFFRSSRTLEQAMAKLRQKYEKHCRPSDVTAEVRFFCQAIKSDLAVLDTSKTLLELKIHPNAVIHVTTDD</sequence>
<dbReference type="Proteomes" id="UP000075881">
    <property type="component" value="Unassembled WGS sequence"/>
</dbReference>
<evidence type="ECO:0000313" key="3">
    <source>
        <dbReference type="EnsemblMetazoa" id="ACHR005451-PA"/>
    </source>
</evidence>
<proteinExistence type="predicted"/>
<evidence type="ECO:0000256" key="1">
    <source>
        <dbReference type="SAM" id="MobiDB-lite"/>
    </source>
</evidence>
<feature type="compositionally biased region" description="Acidic residues" evidence="1">
    <location>
        <begin position="338"/>
        <end position="357"/>
    </location>
</feature>
<organism evidence="3 4">
    <name type="scientific">Anopheles christyi</name>
    <dbReference type="NCBI Taxonomy" id="43041"/>
    <lineage>
        <taxon>Eukaryota</taxon>
        <taxon>Metazoa</taxon>
        <taxon>Ecdysozoa</taxon>
        <taxon>Arthropoda</taxon>
        <taxon>Hexapoda</taxon>
        <taxon>Insecta</taxon>
        <taxon>Pterygota</taxon>
        <taxon>Neoptera</taxon>
        <taxon>Endopterygota</taxon>
        <taxon>Diptera</taxon>
        <taxon>Nematocera</taxon>
        <taxon>Culicoidea</taxon>
        <taxon>Culicidae</taxon>
        <taxon>Anophelinae</taxon>
        <taxon>Anopheles</taxon>
    </lineage>
</organism>
<protein>
    <submittedName>
        <fullName evidence="3">UAS domain-containing protein</fullName>
    </submittedName>
</protein>